<proteinExistence type="predicted"/>
<gene>
    <name evidence="1" type="ORF">HG15A2_34560</name>
</gene>
<accession>A0A517MZ05</accession>
<keyword evidence="2" id="KW-1185">Reference proteome</keyword>
<dbReference type="AlphaFoldDB" id="A0A517MZ05"/>
<evidence type="ECO:0000313" key="1">
    <source>
        <dbReference type="EMBL" id="QDT00121.1"/>
    </source>
</evidence>
<dbReference type="EMBL" id="CP036263">
    <property type="protein sequence ID" value="QDT00121.1"/>
    <property type="molecule type" value="Genomic_DNA"/>
</dbReference>
<dbReference type="KEGG" id="amob:HG15A2_34560"/>
<protein>
    <submittedName>
        <fullName evidence="1">Uncharacterized protein</fullName>
    </submittedName>
</protein>
<name>A0A517MZ05_9BACT</name>
<organism evidence="1 2">
    <name type="scientific">Adhaeretor mobilis</name>
    <dbReference type="NCBI Taxonomy" id="1930276"/>
    <lineage>
        <taxon>Bacteria</taxon>
        <taxon>Pseudomonadati</taxon>
        <taxon>Planctomycetota</taxon>
        <taxon>Planctomycetia</taxon>
        <taxon>Pirellulales</taxon>
        <taxon>Lacipirellulaceae</taxon>
        <taxon>Adhaeretor</taxon>
    </lineage>
</organism>
<dbReference type="RefSeq" id="WP_145061393.1">
    <property type="nucleotide sequence ID" value="NZ_CP036263.1"/>
</dbReference>
<dbReference type="OrthoDB" id="285317at2"/>
<sequence>MRRSDLHTGSAQLRDAFDELLQLWNEVSEDWNDSVSRRFCEQELEPLAPLVKLSLEAMNRTTQIVSDMHRDCEDQLK</sequence>
<reference evidence="1 2" key="1">
    <citation type="submission" date="2019-02" db="EMBL/GenBank/DDBJ databases">
        <title>Deep-cultivation of Planctomycetes and their phenomic and genomic characterization uncovers novel biology.</title>
        <authorList>
            <person name="Wiegand S."/>
            <person name="Jogler M."/>
            <person name="Boedeker C."/>
            <person name="Pinto D."/>
            <person name="Vollmers J."/>
            <person name="Rivas-Marin E."/>
            <person name="Kohn T."/>
            <person name="Peeters S.H."/>
            <person name="Heuer A."/>
            <person name="Rast P."/>
            <person name="Oberbeckmann S."/>
            <person name="Bunk B."/>
            <person name="Jeske O."/>
            <person name="Meyerdierks A."/>
            <person name="Storesund J.E."/>
            <person name="Kallscheuer N."/>
            <person name="Luecker S."/>
            <person name="Lage O.M."/>
            <person name="Pohl T."/>
            <person name="Merkel B.J."/>
            <person name="Hornburger P."/>
            <person name="Mueller R.-W."/>
            <person name="Bruemmer F."/>
            <person name="Labrenz M."/>
            <person name="Spormann A.M."/>
            <person name="Op den Camp H."/>
            <person name="Overmann J."/>
            <person name="Amann R."/>
            <person name="Jetten M.S.M."/>
            <person name="Mascher T."/>
            <person name="Medema M.H."/>
            <person name="Devos D.P."/>
            <person name="Kaster A.-K."/>
            <person name="Ovreas L."/>
            <person name="Rohde M."/>
            <person name="Galperin M.Y."/>
            <person name="Jogler C."/>
        </authorList>
    </citation>
    <scope>NUCLEOTIDE SEQUENCE [LARGE SCALE GENOMIC DNA]</scope>
    <source>
        <strain evidence="1 2">HG15A2</strain>
    </source>
</reference>
<evidence type="ECO:0000313" key="2">
    <source>
        <dbReference type="Proteomes" id="UP000319852"/>
    </source>
</evidence>
<dbReference type="Proteomes" id="UP000319852">
    <property type="component" value="Chromosome"/>
</dbReference>